<reference evidence="2" key="1">
    <citation type="submission" date="2011-06" db="EMBL/GenBank/DDBJ databases">
        <title>The Genome Sequence of Fusarium oxysporum Fo47.</title>
        <authorList>
            <consortium name="The Broad Institute Genome Sequencing Platform"/>
            <person name="Ma L.-J."/>
            <person name="Gale L.R."/>
            <person name="Schwartz D.C."/>
            <person name="Zhou S."/>
            <person name="Corby-Kistler H."/>
            <person name="Young S.K."/>
            <person name="Zeng Q."/>
            <person name="Gargeya S."/>
            <person name="Fitzgerald M."/>
            <person name="Haas B."/>
            <person name="Abouelleil A."/>
            <person name="Alvarado L."/>
            <person name="Arachchi H.M."/>
            <person name="Berlin A."/>
            <person name="Brown A."/>
            <person name="Chapman S.B."/>
            <person name="Chen Z."/>
            <person name="Dunbar C."/>
            <person name="Freedman E."/>
            <person name="Gearin G."/>
            <person name="Gellesch M."/>
            <person name="Goldberg J."/>
            <person name="Griggs A."/>
            <person name="Gujja S."/>
            <person name="Heiman D."/>
            <person name="Howarth C."/>
            <person name="Larson L."/>
            <person name="Lui A."/>
            <person name="MacDonald P.J.P."/>
            <person name="Mehta T."/>
            <person name="Montmayeur A."/>
            <person name="Murphy C."/>
            <person name="Neiman D."/>
            <person name="Pearson M."/>
            <person name="Priest M."/>
            <person name="Roberts A."/>
            <person name="Saif S."/>
            <person name="Shea T."/>
            <person name="Shenoy N."/>
            <person name="Sisk P."/>
            <person name="Stolte C."/>
            <person name="Sykes S."/>
            <person name="Wortman J."/>
            <person name="Nusbaum C."/>
            <person name="Birren B."/>
        </authorList>
    </citation>
    <scope>NUCLEOTIDE SEQUENCE [LARGE SCALE GENOMIC DNA]</scope>
    <source>
        <strain evidence="2">Fo47</strain>
    </source>
</reference>
<dbReference type="AlphaFoldDB" id="W9JL67"/>
<dbReference type="Proteomes" id="UP000030766">
    <property type="component" value="Unassembled WGS sequence"/>
</dbReference>
<accession>W9JL67</accession>
<evidence type="ECO:0000313" key="2">
    <source>
        <dbReference type="EMBL" id="EWZ30158.1"/>
    </source>
</evidence>
<organism evidence="2">
    <name type="scientific">Fusarium oxysporum Fo47</name>
    <dbReference type="NCBI Taxonomy" id="660027"/>
    <lineage>
        <taxon>Eukaryota</taxon>
        <taxon>Fungi</taxon>
        <taxon>Dikarya</taxon>
        <taxon>Ascomycota</taxon>
        <taxon>Pezizomycotina</taxon>
        <taxon>Sordariomycetes</taxon>
        <taxon>Hypocreomycetidae</taxon>
        <taxon>Hypocreales</taxon>
        <taxon>Nectriaceae</taxon>
        <taxon>Fusarium</taxon>
        <taxon>Fusarium oxysporum species complex</taxon>
    </lineage>
</organism>
<sequence length="83" mass="8948">MTLRHTDGQSCLTLQLQSYPGMSVGLDSAQPSQVSKPPRIQTAPTSTADNFISIGGQIMGGQRQGLNRFLDVKDRAKPYAPTD</sequence>
<name>W9JL67_FUSOX</name>
<feature type="region of interest" description="Disordered" evidence="1">
    <location>
        <begin position="23"/>
        <end position="46"/>
    </location>
</feature>
<dbReference type="HOGENOM" id="CLU_2757860_0_0_1"/>
<reference evidence="2" key="2">
    <citation type="submission" date="2012-06" db="EMBL/GenBank/DDBJ databases">
        <title>Annotation of the Genome Sequence of Fusarium oxysporum Fo47.</title>
        <authorList>
            <consortium name="The Broad Institute Genomics Platform"/>
            <person name="Ma L.-J."/>
            <person name="Corby-Kistler H."/>
            <person name="Broz K."/>
            <person name="Gale L.R."/>
            <person name="Jonkers W."/>
            <person name="O'Donnell K."/>
            <person name="Ploetz R."/>
            <person name="Steinberg C."/>
            <person name="Schwartz D.C."/>
            <person name="VanEtten H."/>
            <person name="Zhou S."/>
            <person name="Young S.K."/>
            <person name="Zeng Q."/>
            <person name="Gargeya S."/>
            <person name="Fitzgerald M."/>
            <person name="Abouelleil A."/>
            <person name="Alvarado L."/>
            <person name="Chapman S.B."/>
            <person name="Gainer-Dewar J."/>
            <person name="Goldberg J."/>
            <person name="Griggs A."/>
            <person name="Gujja S."/>
            <person name="Hansen M."/>
            <person name="Howarth C."/>
            <person name="Imamovic A."/>
            <person name="Ireland A."/>
            <person name="Larimer J."/>
            <person name="McCowan C."/>
            <person name="Murphy C."/>
            <person name="Pearson M."/>
            <person name="Poon T.W."/>
            <person name="Priest M."/>
            <person name="Roberts A."/>
            <person name="Saif S."/>
            <person name="Shea T."/>
            <person name="Sykes S."/>
            <person name="Wortman J."/>
            <person name="Nusbaum C."/>
            <person name="Birren B."/>
        </authorList>
    </citation>
    <scope>NUCLEOTIDE SEQUENCE</scope>
    <source>
        <strain evidence="2">Fo47</strain>
    </source>
</reference>
<proteinExistence type="predicted"/>
<dbReference type="VEuPathDB" id="FungiDB:FOZG_16327"/>
<gene>
    <name evidence="2" type="ORF">FOZG_16327</name>
</gene>
<protein>
    <submittedName>
        <fullName evidence="2">Uncharacterized protein</fullName>
    </submittedName>
</protein>
<evidence type="ECO:0000256" key="1">
    <source>
        <dbReference type="SAM" id="MobiDB-lite"/>
    </source>
</evidence>
<dbReference type="EMBL" id="JH717910">
    <property type="protein sequence ID" value="EWZ30158.1"/>
    <property type="molecule type" value="Genomic_DNA"/>
</dbReference>